<evidence type="ECO:0000313" key="2">
    <source>
        <dbReference type="EMBL" id="CUN56749.1"/>
    </source>
</evidence>
<feature type="domain" description="Methyltransferase" evidence="1">
    <location>
        <begin position="67"/>
        <end position="146"/>
    </location>
</feature>
<dbReference type="AlphaFoldDB" id="A0A173XYL5"/>
<dbReference type="SUPFAM" id="SSF53335">
    <property type="entry name" value="S-adenosyl-L-methionine-dependent methyltransferases"/>
    <property type="match status" value="1"/>
</dbReference>
<organism evidence="2 3">
    <name type="scientific">Blautia wexlerae</name>
    <dbReference type="NCBI Taxonomy" id="418240"/>
    <lineage>
        <taxon>Bacteria</taxon>
        <taxon>Bacillati</taxon>
        <taxon>Bacillota</taxon>
        <taxon>Clostridia</taxon>
        <taxon>Lachnospirales</taxon>
        <taxon>Lachnospiraceae</taxon>
        <taxon>Blautia</taxon>
    </lineage>
</organism>
<dbReference type="EMBL" id="CYZN01000003">
    <property type="protein sequence ID" value="CUN56749.1"/>
    <property type="molecule type" value="Genomic_DNA"/>
</dbReference>
<keyword evidence="2" id="KW-0808">Transferase</keyword>
<dbReference type="InterPro" id="IPR029063">
    <property type="entry name" value="SAM-dependent_MTases_sf"/>
</dbReference>
<reference evidence="2 3" key="1">
    <citation type="submission" date="2015-09" db="EMBL/GenBank/DDBJ databases">
        <authorList>
            <consortium name="Pathogen Informatics"/>
        </authorList>
    </citation>
    <scope>NUCLEOTIDE SEQUENCE [LARGE SCALE GENOMIC DNA]</scope>
    <source>
        <strain evidence="2 3">2789STDY5834863</strain>
    </source>
</reference>
<name>A0A173XYL5_9FIRM</name>
<dbReference type="Proteomes" id="UP000095431">
    <property type="component" value="Unassembled WGS sequence"/>
</dbReference>
<sequence length="294" mass="34522">MDSILDYFISLQESEPAELPERAIERWNKRADFWEDARKKKEKGDERVISAINYLDSKGLLEKNYDVADIGCGPGRFAAAFAKYVHKVVGLDISDKMVKHGMEHIQNEGLNNAILYTCNFQTLDIDKSGYKHAFDLVFSSMTPAIHNMDELIKSMEMSRAWCCNITHLDRRNSLRKQILQEVFGKQTAPQWNGRWFFSLFNILFLLGYNPETSYEKLHRETWVTPDEQYIDFLMEHMLPSEEHTQENANKIMQWIQSHLNKDGQIKEITDSTYGRILWDVRNKTIRPDYRTIIK</sequence>
<dbReference type="Gene3D" id="3.40.50.150">
    <property type="entry name" value="Vaccinia Virus protein VP39"/>
    <property type="match status" value="1"/>
</dbReference>
<proteinExistence type="predicted"/>
<dbReference type="InterPro" id="IPR041698">
    <property type="entry name" value="Methyltransf_25"/>
</dbReference>
<evidence type="ECO:0000259" key="1">
    <source>
        <dbReference type="Pfam" id="PF13649"/>
    </source>
</evidence>
<gene>
    <name evidence="2" type="ORF">ERS852478_00479</name>
</gene>
<dbReference type="GO" id="GO:0016740">
    <property type="term" value="F:transferase activity"/>
    <property type="evidence" value="ECO:0007669"/>
    <property type="project" value="UniProtKB-KW"/>
</dbReference>
<dbReference type="Pfam" id="PF13649">
    <property type="entry name" value="Methyltransf_25"/>
    <property type="match status" value="1"/>
</dbReference>
<evidence type="ECO:0000313" key="3">
    <source>
        <dbReference type="Proteomes" id="UP000095431"/>
    </source>
</evidence>
<dbReference type="RefSeq" id="WP_055199662.1">
    <property type="nucleotide sequence ID" value="NZ_BTHH01000002.1"/>
</dbReference>
<dbReference type="CDD" id="cd02440">
    <property type="entry name" value="AdoMet_MTases"/>
    <property type="match status" value="1"/>
</dbReference>
<protein>
    <submittedName>
        <fullName evidence="2">Mg-protoporphyrin IX methyl transferase</fullName>
    </submittedName>
</protein>
<accession>A0A173XYL5</accession>